<keyword evidence="2" id="KW-0732">Signal</keyword>
<evidence type="ECO:0000313" key="3">
    <source>
        <dbReference type="EMBL" id="OWT66341.1"/>
    </source>
</evidence>
<accession>A0A225N397</accession>
<evidence type="ECO:0000313" key="4">
    <source>
        <dbReference type="Proteomes" id="UP000214603"/>
    </source>
</evidence>
<evidence type="ECO:0000256" key="2">
    <source>
        <dbReference type="SAM" id="SignalP"/>
    </source>
</evidence>
<dbReference type="PIRSF" id="PIRSF017082">
    <property type="entry name" value="YflP"/>
    <property type="match status" value="1"/>
</dbReference>
<dbReference type="InterPro" id="IPR042100">
    <property type="entry name" value="Bug_dom1"/>
</dbReference>
<dbReference type="Gene3D" id="3.40.190.10">
    <property type="entry name" value="Periplasmic binding protein-like II"/>
    <property type="match status" value="1"/>
</dbReference>
<proteinExistence type="inferred from homology"/>
<name>A0A225N397_9BURK</name>
<organism evidence="3 4">
    <name type="scientific">Candidimonas nitroreducens</name>
    <dbReference type="NCBI Taxonomy" id="683354"/>
    <lineage>
        <taxon>Bacteria</taxon>
        <taxon>Pseudomonadati</taxon>
        <taxon>Pseudomonadota</taxon>
        <taxon>Betaproteobacteria</taxon>
        <taxon>Burkholderiales</taxon>
        <taxon>Alcaligenaceae</taxon>
        <taxon>Candidimonas</taxon>
    </lineage>
</organism>
<dbReference type="AlphaFoldDB" id="A0A225N397"/>
<dbReference type="OrthoDB" id="8954272at2"/>
<dbReference type="Proteomes" id="UP000214603">
    <property type="component" value="Unassembled WGS sequence"/>
</dbReference>
<feature type="signal peptide" evidence="2">
    <location>
        <begin position="1"/>
        <end position="29"/>
    </location>
</feature>
<comment type="caution">
    <text evidence="3">The sequence shown here is derived from an EMBL/GenBank/DDBJ whole genome shotgun (WGS) entry which is preliminary data.</text>
</comment>
<dbReference type="CDD" id="cd07012">
    <property type="entry name" value="PBP2_Bug_TTT"/>
    <property type="match status" value="1"/>
</dbReference>
<dbReference type="Pfam" id="PF03401">
    <property type="entry name" value="TctC"/>
    <property type="match status" value="1"/>
</dbReference>
<dbReference type="RefSeq" id="WP_088601467.1">
    <property type="nucleotide sequence ID" value="NZ_NJIH01000001.1"/>
</dbReference>
<evidence type="ECO:0008006" key="5">
    <source>
        <dbReference type="Google" id="ProtNLM"/>
    </source>
</evidence>
<keyword evidence="4" id="KW-1185">Reference proteome</keyword>
<sequence length="335" mass="35997">MNRRKFSEKTIHAALGLAASTLLPTAARAASASGPAYRYPEHVIRVIVPYPAGGIADVVIRAVTSKMALMGSQAIVVENRPGADGRIGAEAVARAQPDGYTLLEATPALAVNETLYPAFKTRARDFRAIGAVGSTSSVFVVNKDVPVKTLKEFVAWARGRPDKVNVPNPGSGTTMYLGQELFFQKTGLHLTTVGYKGQPPGALDLSRGLLQFALLSESIALPMIHAGKLRPLAVSSDKRTRSLPDVPTVVEAGFPDVVVQSWYGLVAPKSIPVAALKYLKTVFAQAINSPEVGKQLESLGCQRWAIDASQFDRFIEQERERWASLMKSRNIAASS</sequence>
<evidence type="ECO:0000256" key="1">
    <source>
        <dbReference type="ARBA" id="ARBA00006987"/>
    </source>
</evidence>
<dbReference type="SUPFAM" id="SSF53850">
    <property type="entry name" value="Periplasmic binding protein-like II"/>
    <property type="match status" value="1"/>
</dbReference>
<dbReference type="EMBL" id="NJIH01000001">
    <property type="protein sequence ID" value="OWT66341.1"/>
    <property type="molecule type" value="Genomic_DNA"/>
</dbReference>
<reference evidence="4" key="1">
    <citation type="submission" date="2017-06" db="EMBL/GenBank/DDBJ databases">
        <title>Herbaspirillum phytohormonus sp. nov., isolated from the root nodule of Robinia pseudoacacia in lead-zinc mine.</title>
        <authorList>
            <person name="Fan M."/>
            <person name="Lin Y."/>
        </authorList>
    </citation>
    <scope>NUCLEOTIDE SEQUENCE [LARGE SCALE GENOMIC DNA]</scope>
    <source>
        <strain evidence="4">SC-089</strain>
    </source>
</reference>
<feature type="chain" id="PRO_5012398014" description="ABC transporter substrate-binding protein" evidence="2">
    <location>
        <begin position="30"/>
        <end position="335"/>
    </location>
</feature>
<comment type="similarity">
    <text evidence="1">Belongs to the UPF0065 (bug) family.</text>
</comment>
<dbReference type="PANTHER" id="PTHR42928">
    <property type="entry name" value="TRICARBOXYLATE-BINDING PROTEIN"/>
    <property type="match status" value="1"/>
</dbReference>
<gene>
    <name evidence="3" type="ORF">CEY11_00985</name>
</gene>
<dbReference type="PANTHER" id="PTHR42928:SF5">
    <property type="entry name" value="BLR1237 PROTEIN"/>
    <property type="match status" value="1"/>
</dbReference>
<dbReference type="InterPro" id="IPR005064">
    <property type="entry name" value="BUG"/>
</dbReference>
<dbReference type="Gene3D" id="3.40.190.150">
    <property type="entry name" value="Bordetella uptake gene, domain 1"/>
    <property type="match status" value="1"/>
</dbReference>
<protein>
    <recommendedName>
        <fullName evidence="5">ABC transporter substrate-binding protein</fullName>
    </recommendedName>
</protein>